<keyword evidence="3" id="KW-0812">Transmembrane</keyword>
<dbReference type="SMART" id="SM00244">
    <property type="entry name" value="PHB"/>
    <property type="match status" value="1"/>
</dbReference>
<dbReference type="AlphaFoldDB" id="A0A212QYR9"/>
<dbReference type="RefSeq" id="WP_088560740.1">
    <property type="nucleotide sequence ID" value="NZ_FYEH01000004.1"/>
</dbReference>
<feature type="domain" description="Band 7" evidence="7">
    <location>
        <begin position="21"/>
        <end position="185"/>
    </location>
</feature>
<dbReference type="PANTHER" id="PTHR42911">
    <property type="entry name" value="MODULATOR OF FTSH PROTEASE HFLC"/>
    <property type="match status" value="1"/>
</dbReference>
<evidence type="ECO:0000256" key="1">
    <source>
        <dbReference type="ARBA" id="ARBA00004167"/>
    </source>
</evidence>
<dbReference type="InterPro" id="IPR001972">
    <property type="entry name" value="Stomatin_HflK_fam"/>
</dbReference>
<dbReference type="GO" id="GO:0008233">
    <property type="term" value="F:peptidase activity"/>
    <property type="evidence" value="ECO:0007669"/>
    <property type="project" value="UniProtKB-KW"/>
</dbReference>
<evidence type="ECO:0000259" key="7">
    <source>
        <dbReference type="SMART" id="SM00244"/>
    </source>
</evidence>
<keyword evidence="4" id="KW-1133">Transmembrane helix</keyword>
<dbReference type="NCBIfam" id="TIGR01932">
    <property type="entry name" value="hflC"/>
    <property type="match status" value="1"/>
</dbReference>
<dbReference type="Pfam" id="PF01145">
    <property type="entry name" value="Band_7"/>
    <property type="match status" value="1"/>
</dbReference>
<proteinExistence type="inferred from homology"/>
<comment type="similarity">
    <text evidence="2 6">Belongs to the band 7/mec-2 family. HflC subfamily.</text>
</comment>
<keyword evidence="8" id="KW-0645">Protease</keyword>
<keyword evidence="5" id="KW-0472">Membrane</keyword>
<dbReference type="InterPro" id="IPR010200">
    <property type="entry name" value="HflC"/>
</dbReference>
<evidence type="ECO:0000256" key="5">
    <source>
        <dbReference type="ARBA" id="ARBA00023136"/>
    </source>
</evidence>
<keyword evidence="8" id="KW-0378">Hydrolase</keyword>
<evidence type="ECO:0000256" key="3">
    <source>
        <dbReference type="ARBA" id="ARBA00022692"/>
    </source>
</evidence>
<dbReference type="Proteomes" id="UP000197065">
    <property type="component" value="Unassembled WGS sequence"/>
</dbReference>
<accession>A0A212QYR9</accession>
<dbReference type="InterPro" id="IPR001107">
    <property type="entry name" value="Band_7"/>
</dbReference>
<comment type="subcellular location">
    <subcellularLocation>
        <location evidence="1">Membrane</location>
        <topology evidence="1">Single-pass membrane protein</topology>
    </subcellularLocation>
</comment>
<dbReference type="GO" id="GO:0006508">
    <property type="term" value="P:proteolysis"/>
    <property type="evidence" value="ECO:0007669"/>
    <property type="project" value="UniProtKB-KW"/>
</dbReference>
<dbReference type="PRINTS" id="PR00721">
    <property type="entry name" value="STOMATIN"/>
</dbReference>
<sequence length="310" mass="34782">MNRALVIVVSLVIILVLLAWGALYTVDERRQALVLQFGEPIENGVVRQAGLHVKLPFIQQVTYYDKRVLDFDAPQIELVLGDQKRIVVSAFARYRIVNPLLFRQASGDEVDFRTRLEPITFSTLRSVLGETSLTQLLSNDRTAIMNRIKSEANRALERFGVEVVDVRIKRADLPEENSEAVFSRMQTEREREARELRAQGAELGQRIKSRADRERRVIIAEAEKTAAITRGEGDAEAVRIFADAYAKDSGFFEFYRSMQAYRAALSDGSTNIILTPDNQFFRYFDDPTALPSGKGAAGANAQAGVPARQP</sequence>
<evidence type="ECO:0000313" key="9">
    <source>
        <dbReference type="Proteomes" id="UP000197065"/>
    </source>
</evidence>
<dbReference type="OrthoDB" id="9812991at2"/>
<evidence type="ECO:0000256" key="2">
    <source>
        <dbReference type="ARBA" id="ARBA00007862"/>
    </source>
</evidence>
<organism evidence="8 9">
    <name type="scientific">Arboricoccus pini</name>
    <dbReference type="NCBI Taxonomy" id="1963835"/>
    <lineage>
        <taxon>Bacteria</taxon>
        <taxon>Pseudomonadati</taxon>
        <taxon>Pseudomonadota</taxon>
        <taxon>Alphaproteobacteria</taxon>
        <taxon>Geminicoccales</taxon>
        <taxon>Geminicoccaceae</taxon>
        <taxon>Arboricoccus</taxon>
    </lineage>
</organism>
<keyword evidence="9" id="KW-1185">Reference proteome</keyword>
<dbReference type="GO" id="GO:0016020">
    <property type="term" value="C:membrane"/>
    <property type="evidence" value="ECO:0007669"/>
    <property type="project" value="UniProtKB-SubCell"/>
</dbReference>
<reference evidence="8 9" key="1">
    <citation type="submission" date="2017-06" db="EMBL/GenBank/DDBJ databases">
        <authorList>
            <person name="Kim H.J."/>
            <person name="Triplett B.A."/>
        </authorList>
    </citation>
    <scope>NUCLEOTIDE SEQUENCE [LARGE SCALE GENOMIC DNA]</scope>
    <source>
        <strain evidence="8 9">B29T1</strain>
    </source>
</reference>
<name>A0A212QYR9_9PROT</name>
<protein>
    <recommendedName>
        <fullName evidence="6">Protein HflC</fullName>
    </recommendedName>
</protein>
<evidence type="ECO:0000256" key="4">
    <source>
        <dbReference type="ARBA" id="ARBA00022989"/>
    </source>
</evidence>
<gene>
    <name evidence="8" type="ORF">SAMN07250955_104158</name>
</gene>
<dbReference type="PIRSF" id="PIRSF005651">
    <property type="entry name" value="HflC"/>
    <property type="match status" value="1"/>
</dbReference>
<dbReference type="Gene3D" id="3.30.479.30">
    <property type="entry name" value="Band 7 domain"/>
    <property type="match status" value="1"/>
</dbReference>
<comment type="function">
    <text evidence="6">HflC and HflK could regulate a protease.</text>
</comment>
<dbReference type="PANTHER" id="PTHR42911:SF1">
    <property type="entry name" value="MODULATOR OF FTSH PROTEASE HFLC"/>
    <property type="match status" value="1"/>
</dbReference>
<evidence type="ECO:0000313" key="8">
    <source>
        <dbReference type="EMBL" id="SNB64894.1"/>
    </source>
</evidence>
<dbReference type="SUPFAM" id="SSF117892">
    <property type="entry name" value="Band 7/SPFH domain"/>
    <property type="match status" value="1"/>
</dbReference>
<dbReference type="InterPro" id="IPR036013">
    <property type="entry name" value="Band_7/SPFH_dom_sf"/>
</dbReference>
<dbReference type="EMBL" id="FYEH01000004">
    <property type="protein sequence ID" value="SNB64894.1"/>
    <property type="molecule type" value="Genomic_DNA"/>
</dbReference>
<evidence type="ECO:0000256" key="6">
    <source>
        <dbReference type="PIRNR" id="PIRNR005651"/>
    </source>
</evidence>
<dbReference type="CDD" id="cd03405">
    <property type="entry name" value="SPFH_HflC"/>
    <property type="match status" value="1"/>
</dbReference>